<organism evidence="1 2">
    <name type="scientific">Methylobacterium thuringiense</name>
    <dbReference type="NCBI Taxonomy" id="1003091"/>
    <lineage>
        <taxon>Bacteria</taxon>
        <taxon>Pseudomonadati</taxon>
        <taxon>Pseudomonadota</taxon>
        <taxon>Alphaproteobacteria</taxon>
        <taxon>Hyphomicrobiales</taxon>
        <taxon>Methylobacteriaceae</taxon>
        <taxon>Methylobacterium</taxon>
    </lineage>
</organism>
<evidence type="ECO:0000313" key="1">
    <source>
        <dbReference type="EMBL" id="GJE56345.1"/>
    </source>
</evidence>
<sequence length="55" mass="5581">MDDFYRGIETSLLALTLVLGLAVAATSNLSPGAMTGVEIATTLPMISVTAGEPAE</sequence>
<proteinExistence type="predicted"/>
<comment type="caution">
    <text evidence="1">The sequence shown here is derived from an EMBL/GenBank/DDBJ whole genome shotgun (WGS) entry which is preliminary data.</text>
</comment>
<gene>
    <name evidence="1" type="ORF">EKPJFOCH_2847</name>
</gene>
<protein>
    <submittedName>
        <fullName evidence="1">Uncharacterized protein</fullName>
    </submittedName>
</protein>
<keyword evidence="2" id="KW-1185">Reference proteome</keyword>
<reference evidence="1" key="1">
    <citation type="journal article" date="2021" name="Front. Microbiol.">
        <title>Comprehensive Comparative Genomics and Phenotyping of Methylobacterium Species.</title>
        <authorList>
            <person name="Alessa O."/>
            <person name="Ogura Y."/>
            <person name="Fujitani Y."/>
            <person name="Takami H."/>
            <person name="Hayashi T."/>
            <person name="Sahin N."/>
            <person name="Tani A."/>
        </authorList>
    </citation>
    <scope>NUCLEOTIDE SEQUENCE</scope>
    <source>
        <strain evidence="1">DSM 23674</strain>
    </source>
</reference>
<dbReference type="Proteomes" id="UP001055101">
    <property type="component" value="Unassembled WGS sequence"/>
</dbReference>
<evidence type="ECO:0000313" key="2">
    <source>
        <dbReference type="Proteomes" id="UP001055101"/>
    </source>
</evidence>
<dbReference type="EMBL" id="BPRA01000012">
    <property type="protein sequence ID" value="GJE56345.1"/>
    <property type="molecule type" value="Genomic_DNA"/>
</dbReference>
<name>A0ABQ4TRV6_9HYPH</name>
<accession>A0ABQ4TRV6</accession>
<reference evidence="1" key="2">
    <citation type="submission" date="2021-08" db="EMBL/GenBank/DDBJ databases">
        <authorList>
            <person name="Tani A."/>
            <person name="Ola A."/>
            <person name="Ogura Y."/>
            <person name="Katsura K."/>
            <person name="Hayashi T."/>
        </authorList>
    </citation>
    <scope>NUCLEOTIDE SEQUENCE</scope>
    <source>
        <strain evidence="1">DSM 23674</strain>
    </source>
</reference>
<dbReference type="RefSeq" id="WP_187272421.1">
    <property type="nucleotide sequence ID" value="NZ_BPRA01000012.1"/>
</dbReference>